<accession>A0AAW0SMX2</accession>
<gene>
    <name evidence="1" type="ORF">O3P69_008648</name>
</gene>
<evidence type="ECO:0000313" key="2">
    <source>
        <dbReference type="Proteomes" id="UP001487740"/>
    </source>
</evidence>
<proteinExistence type="predicted"/>
<name>A0AAW0SMX2_SCYPA</name>
<keyword evidence="2" id="KW-1185">Reference proteome</keyword>
<dbReference type="Proteomes" id="UP001487740">
    <property type="component" value="Unassembled WGS sequence"/>
</dbReference>
<protein>
    <submittedName>
        <fullName evidence="1">Uncharacterized protein</fullName>
    </submittedName>
</protein>
<dbReference type="AlphaFoldDB" id="A0AAW0SMX2"/>
<organism evidence="1 2">
    <name type="scientific">Scylla paramamosain</name>
    <name type="common">Mud crab</name>
    <dbReference type="NCBI Taxonomy" id="85552"/>
    <lineage>
        <taxon>Eukaryota</taxon>
        <taxon>Metazoa</taxon>
        <taxon>Ecdysozoa</taxon>
        <taxon>Arthropoda</taxon>
        <taxon>Crustacea</taxon>
        <taxon>Multicrustacea</taxon>
        <taxon>Malacostraca</taxon>
        <taxon>Eumalacostraca</taxon>
        <taxon>Eucarida</taxon>
        <taxon>Decapoda</taxon>
        <taxon>Pleocyemata</taxon>
        <taxon>Brachyura</taxon>
        <taxon>Eubrachyura</taxon>
        <taxon>Portunoidea</taxon>
        <taxon>Portunidae</taxon>
        <taxon>Portuninae</taxon>
        <taxon>Scylla</taxon>
    </lineage>
</organism>
<reference evidence="1 2" key="1">
    <citation type="submission" date="2023-03" db="EMBL/GenBank/DDBJ databases">
        <title>High-quality genome of Scylla paramamosain provides insights in environmental adaptation.</title>
        <authorList>
            <person name="Zhang L."/>
        </authorList>
    </citation>
    <scope>NUCLEOTIDE SEQUENCE [LARGE SCALE GENOMIC DNA]</scope>
    <source>
        <strain evidence="1">LZ_2023a</strain>
        <tissue evidence="1">Muscle</tissue>
    </source>
</reference>
<sequence>MKVYATDKNLKIACIAIESETDSTYTQAYFWIEHRYMESGHSYMPCDRDFGCLELKLCGLQVYTPAHYITIMEAASNKRPFIVVPMDSTQFFYFDILGGSVSKAKQARDVTLGSFVCTLKSLPLRRAAPGASPMRGSFPHMPGMFRIALLTQPPFAGGTARAIRHGDGNSKAAVQLSVRVVSSTSASTKHFPPRS</sequence>
<comment type="caution">
    <text evidence="1">The sequence shown here is derived from an EMBL/GenBank/DDBJ whole genome shotgun (WGS) entry which is preliminary data.</text>
</comment>
<evidence type="ECO:0000313" key="1">
    <source>
        <dbReference type="EMBL" id="KAK8376067.1"/>
    </source>
</evidence>
<dbReference type="EMBL" id="JARAKH010000049">
    <property type="protein sequence ID" value="KAK8376067.1"/>
    <property type="molecule type" value="Genomic_DNA"/>
</dbReference>